<reference evidence="2" key="1">
    <citation type="submission" date="2018-07" db="EMBL/GenBank/DDBJ databases">
        <authorList>
            <person name="Quirk P.G."/>
            <person name="Krulwich T.A."/>
        </authorList>
    </citation>
    <scope>NUCLEOTIDE SEQUENCE</scope>
    <source>
        <strain evidence="2">Anand</strain>
    </source>
</reference>
<dbReference type="EMBL" id="UIVS01000003">
    <property type="protein sequence ID" value="SVP93137.1"/>
    <property type="molecule type" value="Genomic_DNA"/>
</dbReference>
<evidence type="ECO:0000313" key="2">
    <source>
        <dbReference type="EMBL" id="SVP93941.1"/>
    </source>
</evidence>
<dbReference type="AlphaFoldDB" id="A0A3B0NC96"/>
<organism evidence="2">
    <name type="scientific">Theileria annulata</name>
    <dbReference type="NCBI Taxonomy" id="5874"/>
    <lineage>
        <taxon>Eukaryota</taxon>
        <taxon>Sar</taxon>
        <taxon>Alveolata</taxon>
        <taxon>Apicomplexa</taxon>
        <taxon>Aconoidasida</taxon>
        <taxon>Piroplasmida</taxon>
        <taxon>Theileriidae</taxon>
        <taxon>Theileria</taxon>
    </lineage>
</organism>
<dbReference type="EMBL" id="UIVT01000003">
    <property type="protein sequence ID" value="SVP93941.1"/>
    <property type="molecule type" value="Genomic_DNA"/>
</dbReference>
<sequence length="150" mass="15877">MAITYPKKGETITIDKGKVKIKTGTLNTDGSCAETAAPIYTAKKDPHTIAIPIPTKDKEIAGITFTEFCKNADGNKGWGVLHTDPKLTITKGGTLTIEGTLTNTEKCIEITLTTAVNITNTDTKKAAATGGETVAYGHIFTEGFDTILSN</sequence>
<name>A0A3B0NC96_THEAN</name>
<evidence type="ECO:0000313" key="1">
    <source>
        <dbReference type="EMBL" id="SVP93137.1"/>
    </source>
</evidence>
<accession>A0A3B0NC96</accession>
<proteinExistence type="predicted"/>
<protein>
    <submittedName>
        <fullName evidence="2">Uncharacterized protein</fullName>
    </submittedName>
</protein>
<gene>
    <name evidence="2" type="ORF">TAT_000293600</name>
    <name evidence="1" type="ORF">TAV_000293700</name>
</gene>